<dbReference type="EMBL" id="JAIWYP010000002">
    <property type="protein sequence ID" value="KAH3865939.1"/>
    <property type="molecule type" value="Genomic_DNA"/>
</dbReference>
<keyword evidence="2" id="KW-1185">Reference proteome</keyword>
<accession>A0A9D4LXX8</accession>
<name>A0A9D4LXX8_DREPO</name>
<proteinExistence type="predicted"/>
<protein>
    <submittedName>
        <fullName evidence="1">Uncharacterized protein</fullName>
    </submittedName>
</protein>
<gene>
    <name evidence="1" type="ORF">DPMN_028986</name>
</gene>
<evidence type="ECO:0000313" key="2">
    <source>
        <dbReference type="Proteomes" id="UP000828390"/>
    </source>
</evidence>
<dbReference type="Proteomes" id="UP000828390">
    <property type="component" value="Unassembled WGS sequence"/>
</dbReference>
<sequence>MVTKSKTEKSAERTGCIESFFERDDVSRCMPGKQDVTQSNDEQKKQTRILTDYLSNLHEIVCAETEGIKCSLAQFCKLRPRHTSITLTSLISRNTCLCTTHQNMALKLKCLRSVNVDISPNPEVVSKAVG</sequence>
<reference evidence="1" key="1">
    <citation type="journal article" date="2019" name="bioRxiv">
        <title>The Genome of the Zebra Mussel, Dreissena polymorpha: A Resource for Invasive Species Research.</title>
        <authorList>
            <person name="McCartney M.A."/>
            <person name="Auch B."/>
            <person name="Kono T."/>
            <person name="Mallez S."/>
            <person name="Zhang Y."/>
            <person name="Obille A."/>
            <person name="Becker A."/>
            <person name="Abrahante J.E."/>
            <person name="Garbe J."/>
            <person name="Badalamenti J.P."/>
            <person name="Herman A."/>
            <person name="Mangelson H."/>
            <person name="Liachko I."/>
            <person name="Sullivan S."/>
            <person name="Sone E.D."/>
            <person name="Koren S."/>
            <person name="Silverstein K.A.T."/>
            <person name="Beckman K.B."/>
            <person name="Gohl D.M."/>
        </authorList>
    </citation>
    <scope>NUCLEOTIDE SEQUENCE</scope>
    <source>
        <strain evidence="1">Duluth1</strain>
        <tissue evidence="1">Whole animal</tissue>
    </source>
</reference>
<evidence type="ECO:0000313" key="1">
    <source>
        <dbReference type="EMBL" id="KAH3865939.1"/>
    </source>
</evidence>
<reference evidence="1" key="2">
    <citation type="submission" date="2020-11" db="EMBL/GenBank/DDBJ databases">
        <authorList>
            <person name="McCartney M.A."/>
            <person name="Auch B."/>
            <person name="Kono T."/>
            <person name="Mallez S."/>
            <person name="Becker A."/>
            <person name="Gohl D.M."/>
            <person name="Silverstein K.A.T."/>
            <person name="Koren S."/>
            <person name="Bechman K.B."/>
            <person name="Herman A."/>
            <person name="Abrahante J.E."/>
            <person name="Garbe J."/>
        </authorList>
    </citation>
    <scope>NUCLEOTIDE SEQUENCE</scope>
    <source>
        <strain evidence="1">Duluth1</strain>
        <tissue evidence="1">Whole animal</tissue>
    </source>
</reference>
<organism evidence="1 2">
    <name type="scientific">Dreissena polymorpha</name>
    <name type="common">Zebra mussel</name>
    <name type="synonym">Mytilus polymorpha</name>
    <dbReference type="NCBI Taxonomy" id="45954"/>
    <lineage>
        <taxon>Eukaryota</taxon>
        <taxon>Metazoa</taxon>
        <taxon>Spiralia</taxon>
        <taxon>Lophotrochozoa</taxon>
        <taxon>Mollusca</taxon>
        <taxon>Bivalvia</taxon>
        <taxon>Autobranchia</taxon>
        <taxon>Heteroconchia</taxon>
        <taxon>Euheterodonta</taxon>
        <taxon>Imparidentia</taxon>
        <taxon>Neoheterodontei</taxon>
        <taxon>Myida</taxon>
        <taxon>Dreissenoidea</taxon>
        <taxon>Dreissenidae</taxon>
        <taxon>Dreissena</taxon>
    </lineage>
</organism>
<dbReference type="AlphaFoldDB" id="A0A9D4LXX8"/>
<comment type="caution">
    <text evidence="1">The sequence shown here is derived from an EMBL/GenBank/DDBJ whole genome shotgun (WGS) entry which is preliminary data.</text>
</comment>